<keyword evidence="2 4" id="KW-0732">Signal</keyword>
<dbReference type="Gene3D" id="3.40.50.2300">
    <property type="match status" value="2"/>
</dbReference>
<proteinExistence type="predicted"/>
<dbReference type="InterPro" id="IPR050555">
    <property type="entry name" value="Bact_Solute-Bind_Prot2"/>
</dbReference>
<comment type="subcellular location">
    <subcellularLocation>
        <location evidence="1">Cell envelope</location>
    </subcellularLocation>
</comment>
<evidence type="ECO:0000313" key="6">
    <source>
        <dbReference type="EMBL" id="KNY26132.1"/>
    </source>
</evidence>
<evidence type="ECO:0000256" key="4">
    <source>
        <dbReference type="SAM" id="SignalP"/>
    </source>
</evidence>
<keyword evidence="7" id="KW-1185">Reference proteome</keyword>
<dbReference type="SUPFAM" id="SSF53822">
    <property type="entry name" value="Periplasmic binding protein-like I"/>
    <property type="match status" value="1"/>
</dbReference>
<gene>
    <name evidence="6" type="ORF">Bccel_1394</name>
</gene>
<dbReference type="EMBL" id="LGTC01000001">
    <property type="protein sequence ID" value="KNY26132.1"/>
    <property type="molecule type" value="Genomic_DNA"/>
</dbReference>
<dbReference type="OrthoDB" id="9769193at2"/>
<feature type="domain" description="Periplasmic binding protein" evidence="5">
    <location>
        <begin position="56"/>
        <end position="334"/>
    </location>
</feature>
<feature type="region of interest" description="Disordered" evidence="3">
    <location>
        <begin position="22"/>
        <end position="49"/>
    </location>
</feature>
<dbReference type="PANTHER" id="PTHR30036">
    <property type="entry name" value="D-XYLOSE-BINDING PERIPLASMIC PROTEIN"/>
    <property type="match status" value="1"/>
</dbReference>
<dbReference type="STRING" id="398512.Bccel_1394"/>
<dbReference type="Pfam" id="PF13407">
    <property type="entry name" value="Peripla_BP_4"/>
    <property type="match status" value="1"/>
</dbReference>
<dbReference type="InterPro" id="IPR028082">
    <property type="entry name" value="Peripla_BP_I"/>
</dbReference>
<dbReference type="RefSeq" id="WP_036943824.1">
    <property type="nucleotide sequence ID" value="NZ_JQKC01000023.1"/>
</dbReference>
<dbReference type="Proteomes" id="UP000036923">
    <property type="component" value="Unassembled WGS sequence"/>
</dbReference>
<evidence type="ECO:0000313" key="7">
    <source>
        <dbReference type="Proteomes" id="UP000036923"/>
    </source>
</evidence>
<dbReference type="GO" id="GO:0030288">
    <property type="term" value="C:outer membrane-bounded periplasmic space"/>
    <property type="evidence" value="ECO:0007669"/>
    <property type="project" value="TreeGrafter"/>
</dbReference>
<protein>
    <submittedName>
        <fullName evidence="6">Periplasmic binding protein domain containing protein</fullName>
    </submittedName>
</protein>
<evidence type="ECO:0000256" key="3">
    <source>
        <dbReference type="SAM" id="MobiDB-lite"/>
    </source>
</evidence>
<feature type="chain" id="PRO_5038346074" evidence="4">
    <location>
        <begin position="20"/>
        <end position="381"/>
    </location>
</feature>
<sequence precursor="true">MKKLLAVILVSIMILGLGACGTPEETSSSPDASPAASSPESSSSSSPDVSAKGMLIGVGMPTQSLQRWNEDGANMKAQLEAKGYKVDLQYANNDVNTQVSQLENMILKGCKILVIAAIDGSALTNVLNNAHNAGIKVIAYDRLIMNSPYVDYYATFDNFKVGVVQGKYIEKNLGLKDGKGPFNIELFAGSPNDNNANYFYKGAMSILDQYINNGKLVVSSGQKDFAKIAIQDWDSAKAQARMDNLITANYAGGKKLDAVLSPNDSLAIGIVASLKNAGYGTDSKPYPILTGQDCDKPNVKAMINKQQSMSIFKDTRTLATKVVEMVDAILTGKEAPVNDIKTYNNGSKVVPSFLCDPVFADASNYKQILIDSGYYKESDLK</sequence>
<dbReference type="InterPro" id="IPR025997">
    <property type="entry name" value="SBP_2_dom"/>
</dbReference>
<dbReference type="eggNOG" id="COG4213">
    <property type="taxonomic scope" value="Bacteria"/>
</dbReference>
<accession>A0A0L6JL74</accession>
<dbReference type="PATRIC" id="fig|398512.5.peg.1450"/>
<evidence type="ECO:0000256" key="2">
    <source>
        <dbReference type="ARBA" id="ARBA00022729"/>
    </source>
</evidence>
<name>A0A0L6JL74_9FIRM</name>
<reference evidence="7" key="1">
    <citation type="submission" date="2015-07" db="EMBL/GenBank/DDBJ databases">
        <title>Near-Complete Genome Sequence of the Cellulolytic Bacterium Bacteroides (Pseudobacteroides) cellulosolvens ATCC 35603.</title>
        <authorList>
            <person name="Dassa B."/>
            <person name="Utturkar S.M."/>
            <person name="Klingeman D.M."/>
            <person name="Hurt R.A."/>
            <person name="Keller M."/>
            <person name="Xu J."/>
            <person name="Reddy Y.H.K."/>
            <person name="Borovok I."/>
            <person name="Grinberg I.R."/>
            <person name="Lamed R."/>
            <person name="Zhivin O."/>
            <person name="Bayer E.A."/>
            <person name="Brown S.D."/>
        </authorList>
    </citation>
    <scope>NUCLEOTIDE SEQUENCE [LARGE SCALE GENOMIC DNA]</scope>
    <source>
        <strain evidence="7">DSM 2933</strain>
    </source>
</reference>
<dbReference type="PANTHER" id="PTHR30036:SF1">
    <property type="entry name" value="D-XYLOSE-BINDING PERIPLASMIC PROTEIN"/>
    <property type="match status" value="1"/>
</dbReference>
<feature type="signal peptide" evidence="4">
    <location>
        <begin position="1"/>
        <end position="19"/>
    </location>
</feature>
<evidence type="ECO:0000259" key="5">
    <source>
        <dbReference type="Pfam" id="PF13407"/>
    </source>
</evidence>
<dbReference type="PROSITE" id="PS51257">
    <property type="entry name" value="PROKAR_LIPOPROTEIN"/>
    <property type="match status" value="1"/>
</dbReference>
<dbReference type="CDD" id="cd19994">
    <property type="entry name" value="PBP1_ChvE"/>
    <property type="match status" value="1"/>
</dbReference>
<dbReference type="NCBIfam" id="NF040907">
    <property type="entry name" value="ChvE"/>
    <property type="match status" value="1"/>
</dbReference>
<comment type="caution">
    <text evidence="6">The sequence shown here is derived from an EMBL/GenBank/DDBJ whole genome shotgun (WGS) entry which is preliminary data.</text>
</comment>
<dbReference type="AlphaFoldDB" id="A0A0L6JL74"/>
<dbReference type="InterPro" id="IPR049784">
    <property type="entry name" value="ChvE-like"/>
</dbReference>
<dbReference type="GO" id="GO:0030246">
    <property type="term" value="F:carbohydrate binding"/>
    <property type="evidence" value="ECO:0007669"/>
    <property type="project" value="TreeGrafter"/>
</dbReference>
<organism evidence="6 7">
    <name type="scientific">Pseudobacteroides cellulosolvens ATCC 35603 = DSM 2933</name>
    <dbReference type="NCBI Taxonomy" id="398512"/>
    <lineage>
        <taxon>Bacteria</taxon>
        <taxon>Bacillati</taxon>
        <taxon>Bacillota</taxon>
        <taxon>Clostridia</taxon>
        <taxon>Eubacteriales</taxon>
        <taxon>Oscillospiraceae</taxon>
        <taxon>Pseudobacteroides</taxon>
    </lineage>
</organism>
<evidence type="ECO:0000256" key="1">
    <source>
        <dbReference type="ARBA" id="ARBA00004196"/>
    </source>
</evidence>
<feature type="compositionally biased region" description="Low complexity" evidence="3">
    <location>
        <begin position="27"/>
        <end position="49"/>
    </location>
</feature>